<dbReference type="Pfam" id="PF00132">
    <property type="entry name" value="Hexapep"/>
    <property type="match status" value="1"/>
</dbReference>
<protein>
    <recommendedName>
        <fullName evidence="6">Acetyltransferase</fullName>
    </recommendedName>
</protein>
<dbReference type="PANTHER" id="PTHR23416:SF78">
    <property type="entry name" value="LIPOPOLYSACCHARIDE BIOSYNTHESIS O-ACETYL TRANSFERASE WBBJ-RELATED"/>
    <property type="match status" value="1"/>
</dbReference>
<comment type="caution">
    <text evidence="4">The sequence shown here is derived from an EMBL/GenBank/DDBJ whole genome shotgun (WGS) entry which is preliminary data.</text>
</comment>
<dbReference type="PANTHER" id="PTHR23416">
    <property type="entry name" value="SIALIC ACID SYNTHASE-RELATED"/>
    <property type="match status" value="1"/>
</dbReference>
<dbReference type="AlphaFoldDB" id="A0A0F3ISL7"/>
<dbReference type="OrthoDB" id="9815592at2"/>
<evidence type="ECO:0000256" key="3">
    <source>
        <dbReference type="ARBA" id="ARBA00023315"/>
    </source>
</evidence>
<dbReference type="InterPro" id="IPR051159">
    <property type="entry name" value="Hexapeptide_acetyltransf"/>
</dbReference>
<evidence type="ECO:0000256" key="1">
    <source>
        <dbReference type="ARBA" id="ARBA00022679"/>
    </source>
</evidence>
<proteinExistence type="predicted"/>
<evidence type="ECO:0000313" key="4">
    <source>
        <dbReference type="EMBL" id="KJV09543.1"/>
    </source>
</evidence>
<organism evidence="4 5">
    <name type="scientific">Elstera litoralis</name>
    <dbReference type="NCBI Taxonomy" id="552518"/>
    <lineage>
        <taxon>Bacteria</taxon>
        <taxon>Pseudomonadati</taxon>
        <taxon>Pseudomonadota</taxon>
        <taxon>Alphaproteobacteria</taxon>
        <taxon>Rhodospirillales</taxon>
        <taxon>Rhodospirillaceae</taxon>
        <taxon>Elstera</taxon>
    </lineage>
</organism>
<reference evidence="4 5" key="1">
    <citation type="submission" date="2015-03" db="EMBL/GenBank/DDBJ databases">
        <title>Draft genome sequence of Elstera litoralis.</title>
        <authorList>
            <person name="Rahalkar M.C."/>
            <person name="Dhakephalkar P.K."/>
            <person name="Pore S.D."/>
            <person name="Arora P."/>
            <person name="Kapse N.G."/>
            <person name="Pandit P.S."/>
        </authorList>
    </citation>
    <scope>NUCLEOTIDE SEQUENCE [LARGE SCALE GENOMIC DNA]</scope>
    <source>
        <strain evidence="4 5">Dia-1</strain>
    </source>
</reference>
<accession>A0A0F3ISL7</accession>
<evidence type="ECO:0008006" key="6">
    <source>
        <dbReference type="Google" id="ProtNLM"/>
    </source>
</evidence>
<dbReference type="Proteomes" id="UP000033774">
    <property type="component" value="Unassembled WGS sequence"/>
</dbReference>
<name>A0A0F3ISL7_9PROT</name>
<keyword evidence="3" id="KW-0012">Acyltransferase</keyword>
<dbReference type="GO" id="GO:0016746">
    <property type="term" value="F:acyltransferase activity"/>
    <property type="evidence" value="ECO:0007669"/>
    <property type="project" value="UniProtKB-KW"/>
</dbReference>
<evidence type="ECO:0000256" key="2">
    <source>
        <dbReference type="ARBA" id="ARBA00022737"/>
    </source>
</evidence>
<sequence>MLTPEAKARPSLRELRRWARTADHPLARGVRALWYASRSAQMPVIPGVHRALWSLWLGGRNLGASLTRALWWTPLLRARLERGSGRGLYLYGGLPLLLGPVRVQMGDACRMSGQVTITGRVHGAAGSPAPMLTIGRNVDLGWQTTIAVGRRVEIGDDVRLAGRNFLAGYPGHPLNPTDRAQGLPDTEDQVGDIVLEPGVWLATGVTVCAGVRIGRGTVVAAGSVVTRDLPSNVLAGGVPAKVIRALPGTETGGFDHDA</sequence>
<dbReference type="PATRIC" id="fig|552518.3.peg.1627"/>
<dbReference type="SUPFAM" id="SSF51161">
    <property type="entry name" value="Trimeric LpxA-like enzymes"/>
    <property type="match status" value="1"/>
</dbReference>
<keyword evidence="5" id="KW-1185">Reference proteome</keyword>
<dbReference type="InterPro" id="IPR011004">
    <property type="entry name" value="Trimer_LpxA-like_sf"/>
</dbReference>
<gene>
    <name evidence="4" type="ORF">VZ95_10850</name>
</gene>
<keyword evidence="1" id="KW-0808">Transferase</keyword>
<dbReference type="EMBL" id="LAJY01000261">
    <property type="protein sequence ID" value="KJV09543.1"/>
    <property type="molecule type" value="Genomic_DNA"/>
</dbReference>
<dbReference type="CDD" id="cd04647">
    <property type="entry name" value="LbH_MAT_like"/>
    <property type="match status" value="1"/>
</dbReference>
<dbReference type="InterPro" id="IPR018357">
    <property type="entry name" value="Hexapep_transf_CS"/>
</dbReference>
<keyword evidence="2" id="KW-0677">Repeat</keyword>
<dbReference type="PROSITE" id="PS00101">
    <property type="entry name" value="HEXAPEP_TRANSFERASES"/>
    <property type="match status" value="1"/>
</dbReference>
<dbReference type="InterPro" id="IPR001451">
    <property type="entry name" value="Hexapep"/>
</dbReference>
<dbReference type="Gene3D" id="2.160.10.10">
    <property type="entry name" value="Hexapeptide repeat proteins"/>
    <property type="match status" value="1"/>
</dbReference>
<evidence type="ECO:0000313" key="5">
    <source>
        <dbReference type="Proteomes" id="UP000033774"/>
    </source>
</evidence>